<sequence>MEENNADLPDLTGLSDFEREIFEFVLEKWPTSALEIAENFNEDLQDREKKKRISTKYTYYLKKLVEKRLILCKKAGNSLIVWPLVVEKYRVIHEIFRGEKQEFDHLFLDRIKQKEGLKNA</sequence>
<dbReference type="Gene3D" id="1.10.10.10">
    <property type="entry name" value="Winged helix-like DNA-binding domain superfamily/Winged helix DNA-binding domain"/>
    <property type="match status" value="1"/>
</dbReference>
<evidence type="ECO:0000313" key="2">
    <source>
        <dbReference type="Proteomes" id="UP000722459"/>
    </source>
</evidence>
<protein>
    <submittedName>
        <fullName evidence="1">Uncharacterized protein</fullName>
    </submittedName>
</protein>
<dbReference type="AlphaFoldDB" id="A0A8T5GDX9"/>
<dbReference type="InterPro" id="IPR036390">
    <property type="entry name" value="WH_DNA-bd_sf"/>
</dbReference>
<dbReference type="SUPFAM" id="SSF46785">
    <property type="entry name" value="Winged helix' DNA-binding domain"/>
    <property type="match status" value="1"/>
</dbReference>
<organism evidence="1 2">
    <name type="scientific">Candidatus Iainarchaeum sp</name>
    <dbReference type="NCBI Taxonomy" id="3101447"/>
    <lineage>
        <taxon>Archaea</taxon>
        <taxon>Candidatus Iainarchaeota</taxon>
        <taxon>Candidatus Iainarchaeia</taxon>
        <taxon>Candidatus Iainarchaeales</taxon>
        <taxon>Candidatus Iainarchaeaceae</taxon>
        <taxon>Candidatus Iainarchaeum</taxon>
    </lineage>
</organism>
<comment type="caution">
    <text evidence="1">The sequence shown here is derived from an EMBL/GenBank/DDBJ whole genome shotgun (WGS) entry which is preliminary data.</text>
</comment>
<evidence type="ECO:0000313" key="1">
    <source>
        <dbReference type="EMBL" id="MBT4870030.1"/>
    </source>
</evidence>
<dbReference type="InterPro" id="IPR036388">
    <property type="entry name" value="WH-like_DNA-bd_sf"/>
</dbReference>
<accession>A0A8T5GDX9</accession>
<proteinExistence type="predicted"/>
<gene>
    <name evidence="1" type="ORF">HON47_00450</name>
</gene>
<reference evidence="1" key="1">
    <citation type="journal article" date="2021" name="ISME J.">
        <title>Mercury methylation by metabolically versatile and cosmopolitan marine bacteria.</title>
        <authorList>
            <person name="Lin H."/>
            <person name="Ascher D.B."/>
            <person name="Myung Y."/>
            <person name="Lamborg C.H."/>
            <person name="Hallam S.J."/>
            <person name="Gionfriddo C.M."/>
            <person name="Holt K.E."/>
            <person name="Moreau J.W."/>
        </authorList>
    </citation>
    <scope>NUCLEOTIDE SEQUENCE</scope>
    <source>
        <strain evidence="1">SI075_bin30</strain>
    </source>
</reference>
<dbReference type="EMBL" id="JABJNZ010000012">
    <property type="protein sequence ID" value="MBT4870030.1"/>
    <property type="molecule type" value="Genomic_DNA"/>
</dbReference>
<dbReference type="Proteomes" id="UP000722459">
    <property type="component" value="Unassembled WGS sequence"/>
</dbReference>
<name>A0A8T5GDX9_9ARCH</name>